<dbReference type="EC" id="3.4.-.-" evidence="10"/>
<name>A0A2N9AP13_METEX</name>
<gene>
    <name evidence="10" type="ORF">TK0001_2441</name>
</gene>
<dbReference type="Proteomes" id="UP000233769">
    <property type="component" value="Chromosome tk0001"/>
</dbReference>
<feature type="chain" id="PRO_5014731331" evidence="9">
    <location>
        <begin position="25"/>
        <end position="349"/>
    </location>
</feature>
<evidence type="ECO:0000256" key="3">
    <source>
        <dbReference type="ARBA" id="ARBA00022729"/>
    </source>
</evidence>
<evidence type="ECO:0000256" key="9">
    <source>
        <dbReference type="SAM" id="SignalP"/>
    </source>
</evidence>
<keyword evidence="2" id="KW-0479">Metal-binding</keyword>
<feature type="signal peptide" evidence="9">
    <location>
        <begin position="1"/>
        <end position="24"/>
    </location>
</feature>
<organism evidence="10 11">
    <name type="scientific">Methylorubrum extorquens</name>
    <name type="common">Methylobacterium dichloromethanicum</name>
    <name type="synonym">Methylobacterium extorquens</name>
    <dbReference type="NCBI Taxonomy" id="408"/>
    <lineage>
        <taxon>Bacteria</taxon>
        <taxon>Pseudomonadati</taxon>
        <taxon>Pseudomonadota</taxon>
        <taxon>Alphaproteobacteria</taxon>
        <taxon>Hyphomicrobiales</taxon>
        <taxon>Methylobacteriaceae</taxon>
        <taxon>Methylorubrum</taxon>
    </lineage>
</organism>
<dbReference type="EMBL" id="LT962688">
    <property type="protein sequence ID" value="SOR29043.1"/>
    <property type="molecule type" value="Genomic_DNA"/>
</dbReference>
<evidence type="ECO:0000313" key="10">
    <source>
        <dbReference type="EMBL" id="SOR29043.1"/>
    </source>
</evidence>
<evidence type="ECO:0000256" key="2">
    <source>
        <dbReference type="ARBA" id="ARBA00022723"/>
    </source>
</evidence>
<protein>
    <submittedName>
        <fullName evidence="10">Murein DD-endopeptidase, penicillin-insensitive (Modular protein)</fullName>
        <ecNumber evidence="10">3.4.-.-</ecNumber>
    </submittedName>
</protein>
<accession>A0A2N9AP13</accession>
<dbReference type="Pfam" id="PF03411">
    <property type="entry name" value="Peptidase_M74"/>
    <property type="match status" value="1"/>
</dbReference>
<dbReference type="GO" id="GO:0006508">
    <property type="term" value="P:proteolysis"/>
    <property type="evidence" value="ECO:0007669"/>
    <property type="project" value="UniProtKB-KW"/>
</dbReference>
<reference evidence="11" key="1">
    <citation type="submission" date="2017-10" db="EMBL/GenBank/DDBJ databases">
        <authorList>
            <person name="Regsiter A."/>
            <person name="William W."/>
        </authorList>
    </citation>
    <scope>NUCLEOTIDE SEQUENCE [LARGE SCALE GENOMIC DNA]</scope>
</reference>
<feature type="region of interest" description="Disordered" evidence="8">
    <location>
        <begin position="275"/>
        <end position="303"/>
    </location>
</feature>
<keyword evidence="1" id="KW-0645">Protease</keyword>
<dbReference type="InterPro" id="IPR005073">
    <property type="entry name" value="Peptidase_M74"/>
</dbReference>
<dbReference type="GO" id="GO:0030288">
    <property type="term" value="C:outer membrane-bounded periplasmic space"/>
    <property type="evidence" value="ECO:0007669"/>
    <property type="project" value="InterPro"/>
</dbReference>
<dbReference type="GO" id="GO:0046872">
    <property type="term" value="F:metal ion binding"/>
    <property type="evidence" value="ECO:0007669"/>
    <property type="project" value="UniProtKB-KW"/>
</dbReference>
<dbReference type="GO" id="GO:0004252">
    <property type="term" value="F:serine-type endopeptidase activity"/>
    <property type="evidence" value="ECO:0007669"/>
    <property type="project" value="InterPro"/>
</dbReference>
<keyword evidence="3 9" id="KW-0732">Signal</keyword>
<evidence type="ECO:0000256" key="8">
    <source>
        <dbReference type="SAM" id="MobiDB-lite"/>
    </source>
</evidence>
<dbReference type="Gene3D" id="3.30.1380.10">
    <property type="match status" value="1"/>
</dbReference>
<evidence type="ECO:0000256" key="7">
    <source>
        <dbReference type="ARBA" id="ARBA00023049"/>
    </source>
</evidence>
<keyword evidence="7" id="KW-0482">Metalloprotease</keyword>
<feature type="compositionally biased region" description="Low complexity" evidence="8">
    <location>
        <begin position="275"/>
        <end position="292"/>
    </location>
</feature>
<keyword evidence="6" id="KW-0862">Zinc</keyword>
<keyword evidence="5 10" id="KW-0378">Hydrolase</keyword>
<keyword evidence="4" id="KW-0574">Periplasm</keyword>
<dbReference type="InterPro" id="IPR009045">
    <property type="entry name" value="Zn_M74/Hedgehog-like"/>
</dbReference>
<proteinExistence type="predicted"/>
<evidence type="ECO:0000256" key="4">
    <source>
        <dbReference type="ARBA" id="ARBA00022764"/>
    </source>
</evidence>
<feature type="region of interest" description="Disordered" evidence="8">
    <location>
        <begin position="25"/>
        <end position="56"/>
    </location>
</feature>
<evidence type="ECO:0000256" key="5">
    <source>
        <dbReference type="ARBA" id="ARBA00022801"/>
    </source>
</evidence>
<sequence length="349" mass="37945">MPLTRLTLPALALALPALLSPAAAQDRGSVNPKPLPPLANPNDPSTPAKALFGRVTGPASGPARPFGSYAKGCFSGGEALPLDGATWQVMRPSRNRMWGTPHLVDFIERLAARAPQAGWPGLLVGDMSQPRGGPMLTGHASHQLGLDVDVWLTPMPDHRMTRAEREETSATDMVRSDRLDIDPDVWTRQHTALIRMTAKQPEVARIFVNAAIKKALCREAGGDRGWLTKVRPMYGHNYHYHIRLACPAGDGACDDQAPPALRRRLRLRTRLLVQRGGAEPAQAQNPAEAPPADDARRPARRLPGGAARAVEVAYFSWCPAESRSVSAISRPDTTNTMWMPTSQDRSRSL</sequence>
<dbReference type="NCBIfam" id="NF006947">
    <property type="entry name" value="PRK09429.1"/>
    <property type="match status" value="1"/>
</dbReference>
<evidence type="ECO:0000313" key="11">
    <source>
        <dbReference type="Proteomes" id="UP000233769"/>
    </source>
</evidence>
<dbReference type="GO" id="GO:0008237">
    <property type="term" value="F:metallopeptidase activity"/>
    <property type="evidence" value="ECO:0007669"/>
    <property type="project" value="UniProtKB-KW"/>
</dbReference>
<evidence type="ECO:0000256" key="6">
    <source>
        <dbReference type="ARBA" id="ARBA00022833"/>
    </source>
</evidence>
<dbReference type="SUPFAM" id="SSF55166">
    <property type="entry name" value="Hedgehog/DD-peptidase"/>
    <property type="match status" value="1"/>
</dbReference>
<evidence type="ECO:0000256" key="1">
    <source>
        <dbReference type="ARBA" id="ARBA00022670"/>
    </source>
</evidence>
<dbReference type="AlphaFoldDB" id="A0A2N9AP13"/>